<dbReference type="GO" id="GO:0005739">
    <property type="term" value="C:mitochondrion"/>
    <property type="evidence" value="ECO:0007669"/>
    <property type="project" value="TreeGrafter"/>
</dbReference>
<protein>
    <recommendedName>
        <fullName evidence="3 8">Cytochrome c oxidase subunit 3</fullName>
    </recommendedName>
</protein>
<feature type="transmembrane region" description="Helical" evidence="9">
    <location>
        <begin position="236"/>
        <end position="258"/>
    </location>
</feature>
<dbReference type="InterPro" id="IPR013833">
    <property type="entry name" value="Cyt_c_oxidase_su3_a-hlx"/>
</dbReference>
<organism evidence="11">
    <name type="scientific">Colposcenia aliena</name>
    <dbReference type="NCBI Taxonomy" id="3101724"/>
    <lineage>
        <taxon>Eukaryota</taxon>
        <taxon>Metazoa</taxon>
        <taxon>Ecdysozoa</taxon>
        <taxon>Arthropoda</taxon>
        <taxon>Hexapoda</taxon>
        <taxon>Insecta</taxon>
        <taxon>Pterygota</taxon>
        <taxon>Neoptera</taxon>
        <taxon>Paraneoptera</taxon>
        <taxon>Hemiptera</taxon>
        <taxon>Sternorrhyncha</taxon>
        <taxon>Psylloidea</taxon>
        <taxon>Aphalaridae</taxon>
        <taxon>Colposcenia</taxon>
    </lineage>
</organism>
<feature type="transmembrane region" description="Helical" evidence="9">
    <location>
        <begin position="162"/>
        <end position="178"/>
    </location>
</feature>
<evidence type="ECO:0000256" key="2">
    <source>
        <dbReference type="ARBA" id="ARBA00010581"/>
    </source>
</evidence>
<dbReference type="SUPFAM" id="SSF81452">
    <property type="entry name" value="Cytochrome c oxidase subunit III-like"/>
    <property type="match status" value="1"/>
</dbReference>
<dbReference type="Gene3D" id="1.10.287.70">
    <property type="match status" value="1"/>
</dbReference>
<dbReference type="EMBL" id="PP836785">
    <property type="protein sequence ID" value="XCH32321.1"/>
    <property type="molecule type" value="Genomic_DNA"/>
</dbReference>
<dbReference type="GO" id="GO:0016020">
    <property type="term" value="C:membrane"/>
    <property type="evidence" value="ECO:0007669"/>
    <property type="project" value="UniProtKB-SubCell"/>
</dbReference>
<evidence type="ECO:0000256" key="7">
    <source>
        <dbReference type="ARBA" id="ARBA00023136"/>
    </source>
</evidence>
<evidence type="ECO:0000256" key="4">
    <source>
        <dbReference type="ARBA" id="ARBA00022692"/>
    </source>
</evidence>
<dbReference type="Gene3D" id="1.20.120.80">
    <property type="entry name" value="Cytochrome c oxidase, subunit III, four-helix bundle"/>
    <property type="match status" value="1"/>
</dbReference>
<feature type="transmembrane region" description="Helical" evidence="9">
    <location>
        <begin position="12"/>
        <end position="34"/>
    </location>
</feature>
<dbReference type="InterPro" id="IPR033945">
    <property type="entry name" value="Cyt_c_oxase_su3_dom"/>
</dbReference>
<dbReference type="PANTHER" id="PTHR11403">
    <property type="entry name" value="CYTOCHROME C OXIDASE SUBUNIT III"/>
    <property type="match status" value="1"/>
</dbReference>
<proteinExistence type="inferred from homology"/>
<keyword evidence="4 8" id="KW-0812">Transmembrane</keyword>
<reference evidence="11" key="1">
    <citation type="submission" date="2024-05" db="EMBL/GenBank/DDBJ databases">
        <authorList>
            <person name="Aishan Z."/>
        </authorList>
    </citation>
    <scope>NUCLEOTIDE SEQUENCE</scope>
</reference>
<evidence type="ECO:0000256" key="6">
    <source>
        <dbReference type="ARBA" id="ARBA00022989"/>
    </source>
</evidence>
<geneLocation type="mitochondrion" evidence="11"/>
<dbReference type="InterPro" id="IPR035973">
    <property type="entry name" value="Cyt_c_oxidase_su3-like_sf"/>
</dbReference>
<dbReference type="PANTHER" id="PTHR11403:SF7">
    <property type="entry name" value="CYTOCHROME C OXIDASE SUBUNIT 3"/>
    <property type="match status" value="1"/>
</dbReference>
<dbReference type="PROSITE" id="PS51257">
    <property type="entry name" value="PROKAR_LIPOPROTEIN"/>
    <property type="match status" value="1"/>
</dbReference>
<dbReference type="CDD" id="cd01665">
    <property type="entry name" value="Cyt_c_Oxidase_III"/>
    <property type="match status" value="1"/>
</dbReference>
<comment type="subcellular location">
    <subcellularLocation>
        <location evidence="1">Membrane</location>
        <topology evidence="1">Multi-pass membrane protein</topology>
    </subcellularLocation>
</comment>
<evidence type="ECO:0000256" key="5">
    <source>
        <dbReference type="ARBA" id="ARBA00022967"/>
    </source>
</evidence>
<gene>
    <name evidence="11" type="primary">COX3</name>
</gene>
<evidence type="ECO:0000313" key="11">
    <source>
        <dbReference type="EMBL" id="XCH32321.1"/>
    </source>
</evidence>
<keyword evidence="7 9" id="KW-0472">Membrane</keyword>
<feature type="domain" description="Heme-copper oxidase subunit III family profile" evidence="10">
    <location>
        <begin position="3"/>
        <end position="260"/>
    </location>
</feature>
<evidence type="ECO:0000256" key="8">
    <source>
        <dbReference type="RuleBase" id="RU003375"/>
    </source>
</evidence>
<sequence length="260" mass="30564">MKKNHQFHLVDPSPWPFLMSITLLSCTTLTTMMLNVKNNFMMILVLLLVVWIMMVWWRDIQRESTFQGNHTKSVILSMKYGMILFICSEVLLFISLFWSFFHHSLTPGQEIGLIWPPVNMIPFNPLSIPLLNTLILLTSGISITWTHSSICNNNFYQSKNSLILTIILGLYFSMLQMFEYMTSPFSISDSVYGSSFFLTTGFHGVHVIVGTMFLIHCFNRMVKLHFNNYHHIGMELAIWYWHFVDIIWLFLYSSIYWWGK</sequence>
<accession>A0AAU8G680</accession>
<dbReference type="AlphaFoldDB" id="A0AAU8G680"/>
<dbReference type="InterPro" id="IPR024791">
    <property type="entry name" value="Cyt_c/ubiquinol_Oxase_su3"/>
</dbReference>
<feature type="transmembrane region" description="Helical" evidence="9">
    <location>
        <begin position="121"/>
        <end position="141"/>
    </location>
</feature>
<feature type="transmembrane region" description="Helical" evidence="9">
    <location>
        <begin position="190"/>
        <end position="215"/>
    </location>
</feature>
<dbReference type="GO" id="GO:0004129">
    <property type="term" value="F:cytochrome-c oxidase activity"/>
    <property type="evidence" value="ECO:0007669"/>
    <property type="project" value="InterPro"/>
</dbReference>
<feature type="transmembrane region" description="Helical" evidence="9">
    <location>
        <begin position="78"/>
        <end position="101"/>
    </location>
</feature>
<dbReference type="PROSITE" id="PS50253">
    <property type="entry name" value="COX3"/>
    <property type="match status" value="1"/>
</dbReference>
<comment type="similarity">
    <text evidence="2 8">Belongs to the cytochrome c oxidase subunit 3 family.</text>
</comment>
<comment type="function">
    <text evidence="8">Component of the cytochrome c oxidase, the last enzyme in the mitochondrial electron transport chain which drives oxidative phosphorylation. The respiratory chain contains 3 multisubunit complexes succinate dehydrogenase (complex II, CII), ubiquinol-cytochrome c oxidoreductase (cytochrome b-c1 complex, complex III, CIII) and cytochrome c oxidase (complex IV, CIV), that cooperate to transfer electrons derived from NADH and succinate to molecular oxygen, creating an electrochemical gradient over the inner membrane that drives transmembrane transport and the ATP synthase. Cytochrome c oxidase is the component of the respiratory chain that catalyzes the reduction of oxygen to water. Electrons originating from reduced cytochrome c in the intermembrane space (IMS) are transferred via the dinuclear copper A center (CU(A)) of subunit 2 and heme A of subunit 1 to the active site in subunit 1, a binuclear center (BNC) formed by heme A3 and copper B (CU(B)). The BNC reduces molecular oxygen to 2 water molecules using 4 electrons from cytochrome c in the IMS and 4 protons from the mitochondrial matrix.</text>
</comment>
<dbReference type="GO" id="GO:0006123">
    <property type="term" value="P:mitochondrial electron transport, cytochrome c to oxygen"/>
    <property type="evidence" value="ECO:0007669"/>
    <property type="project" value="TreeGrafter"/>
</dbReference>
<evidence type="ECO:0000256" key="3">
    <source>
        <dbReference type="ARBA" id="ARBA00015944"/>
    </source>
</evidence>
<dbReference type="FunFam" id="1.20.120.80:FF:000002">
    <property type="entry name" value="Cytochrome c oxidase subunit 3"/>
    <property type="match status" value="1"/>
</dbReference>
<keyword evidence="5" id="KW-1278">Translocase</keyword>
<feature type="transmembrane region" description="Helical" evidence="9">
    <location>
        <begin position="40"/>
        <end position="57"/>
    </location>
</feature>
<dbReference type="InterPro" id="IPR000298">
    <property type="entry name" value="Cyt_c_oxidase-like_su3"/>
</dbReference>
<evidence type="ECO:0000256" key="9">
    <source>
        <dbReference type="SAM" id="Phobius"/>
    </source>
</evidence>
<evidence type="ECO:0000256" key="1">
    <source>
        <dbReference type="ARBA" id="ARBA00004141"/>
    </source>
</evidence>
<keyword evidence="6 9" id="KW-1133">Transmembrane helix</keyword>
<dbReference type="Pfam" id="PF00510">
    <property type="entry name" value="COX3"/>
    <property type="match status" value="1"/>
</dbReference>
<evidence type="ECO:0000259" key="10">
    <source>
        <dbReference type="PROSITE" id="PS50253"/>
    </source>
</evidence>
<name>A0AAU8G680_9HEMI</name>
<keyword evidence="8 11" id="KW-0496">Mitochondrion</keyword>